<dbReference type="AlphaFoldDB" id="A0A7J7J2E4"/>
<evidence type="ECO:0000313" key="2">
    <source>
        <dbReference type="EMBL" id="KAF6019987.1"/>
    </source>
</evidence>
<dbReference type="Proteomes" id="UP000593567">
    <property type="component" value="Unassembled WGS sequence"/>
</dbReference>
<dbReference type="OrthoDB" id="10056056at2759"/>
<dbReference type="EMBL" id="VXIV02003202">
    <property type="protein sequence ID" value="KAF6019987.1"/>
    <property type="molecule type" value="Genomic_DNA"/>
</dbReference>
<feature type="signal peptide" evidence="1">
    <location>
        <begin position="1"/>
        <end position="22"/>
    </location>
</feature>
<comment type="caution">
    <text evidence="2">The sequence shown here is derived from an EMBL/GenBank/DDBJ whole genome shotgun (WGS) entry which is preliminary data.</text>
</comment>
<accession>A0A7J7J2E4</accession>
<name>A0A7J7J2E4_BUGNE</name>
<evidence type="ECO:0000256" key="1">
    <source>
        <dbReference type="SAM" id="SignalP"/>
    </source>
</evidence>
<keyword evidence="1" id="KW-0732">Signal</keyword>
<reference evidence="2" key="1">
    <citation type="submission" date="2020-06" db="EMBL/GenBank/DDBJ databases">
        <title>Draft genome of Bugula neritina, a colonial animal packing powerful symbionts and potential medicines.</title>
        <authorList>
            <person name="Rayko M."/>
        </authorList>
    </citation>
    <scope>NUCLEOTIDE SEQUENCE [LARGE SCALE GENOMIC DNA]</scope>
    <source>
        <strain evidence="2">Kwan_BN1</strain>
    </source>
</reference>
<sequence>MFGRPTLMRLFGLLVLVEIGRPCYIRTCDLGILGKRTVEGKPALVSKDFLWHPPHTVLSIQVALVSV</sequence>
<evidence type="ECO:0000313" key="3">
    <source>
        <dbReference type="Proteomes" id="UP000593567"/>
    </source>
</evidence>
<organism evidence="2 3">
    <name type="scientific">Bugula neritina</name>
    <name type="common">Brown bryozoan</name>
    <name type="synonym">Sertularia neritina</name>
    <dbReference type="NCBI Taxonomy" id="10212"/>
    <lineage>
        <taxon>Eukaryota</taxon>
        <taxon>Metazoa</taxon>
        <taxon>Spiralia</taxon>
        <taxon>Lophotrochozoa</taxon>
        <taxon>Bryozoa</taxon>
        <taxon>Gymnolaemata</taxon>
        <taxon>Cheilostomatida</taxon>
        <taxon>Flustrina</taxon>
        <taxon>Buguloidea</taxon>
        <taxon>Bugulidae</taxon>
        <taxon>Bugula</taxon>
    </lineage>
</organism>
<evidence type="ECO:0008006" key="4">
    <source>
        <dbReference type="Google" id="ProtNLM"/>
    </source>
</evidence>
<feature type="chain" id="PRO_5029494143" description="Secreted protein" evidence="1">
    <location>
        <begin position="23"/>
        <end position="67"/>
    </location>
</feature>
<keyword evidence="3" id="KW-1185">Reference proteome</keyword>
<proteinExistence type="predicted"/>
<gene>
    <name evidence="2" type="ORF">EB796_021729</name>
</gene>
<protein>
    <recommendedName>
        <fullName evidence="4">Secreted protein</fullName>
    </recommendedName>
</protein>